<dbReference type="EMBL" id="FNPR01000002">
    <property type="protein sequence ID" value="SDY52392.1"/>
    <property type="molecule type" value="Genomic_DNA"/>
</dbReference>
<dbReference type="STRING" id="576131.SAMN05444486_102592"/>
<gene>
    <name evidence="2" type="ORF">SAMN05444486_102592</name>
</gene>
<keyword evidence="1" id="KW-0812">Transmembrane</keyword>
<dbReference type="AlphaFoldDB" id="A0A1H3KJJ5"/>
<protein>
    <submittedName>
        <fullName evidence="2">Uncharacterized protein</fullName>
    </submittedName>
</protein>
<feature type="transmembrane region" description="Helical" evidence="1">
    <location>
        <begin position="72"/>
        <end position="92"/>
    </location>
</feature>
<dbReference type="Proteomes" id="UP000199026">
    <property type="component" value="Unassembled WGS sequence"/>
</dbReference>
<name>A0A1H3KJJ5_9RHOB</name>
<dbReference type="RefSeq" id="WP_089890611.1">
    <property type="nucleotide sequence ID" value="NZ_CALJFH010000012.1"/>
</dbReference>
<evidence type="ECO:0000313" key="2">
    <source>
        <dbReference type="EMBL" id="SDY52392.1"/>
    </source>
</evidence>
<feature type="transmembrane region" description="Helical" evidence="1">
    <location>
        <begin position="40"/>
        <end position="60"/>
    </location>
</feature>
<reference evidence="2 3" key="1">
    <citation type="submission" date="2016-10" db="EMBL/GenBank/DDBJ databases">
        <authorList>
            <person name="de Groot N.N."/>
        </authorList>
    </citation>
    <scope>NUCLEOTIDE SEQUENCE [LARGE SCALE GENOMIC DNA]</scope>
    <source>
        <strain evidence="2 3">DSM 24677</strain>
    </source>
</reference>
<proteinExistence type="predicted"/>
<accession>A0A1H3KJJ5</accession>
<keyword evidence="1" id="KW-1133">Transmembrane helix</keyword>
<keyword evidence="1" id="KW-0472">Membrane</keyword>
<sequence>MTMQRAVAQTQSLPHTMASTLTQGAEVSSEPHALQALPPLRLFHVFAGSVLLIAALGLWAVPGSTWNQTAQLMKLFMTATAILAGLALIAPLRRIYPEVTLDPRSECLEVIERNDFGRISKKETYAYDDLSEVDVRDGIFIARDHQGRAVVEIPLGAQVEALDALRAALGPSFARTA</sequence>
<evidence type="ECO:0000256" key="1">
    <source>
        <dbReference type="SAM" id="Phobius"/>
    </source>
</evidence>
<keyword evidence="3" id="KW-1185">Reference proteome</keyword>
<organism evidence="2 3">
    <name type="scientific">Lentibacter algarum</name>
    <dbReference type="NCBI Taxonomy" id="576131"/>
    <lineage>
        <taxon>Bacteria</taxon>
        <taxon>Pseudomonadati</taxon>
        <taxon>Pseudomonadota</taxon>
        <taxon>Alphaproteobacteria</taxon>
        <taxon>Rhodobacterales</taxon>
        <taxon>Roseobacteraceae</taxon>
        <taxon>Lentibacter</taxon>
    </lineage>
</organism>
<evidence type="ECO:0000313" key="3">
    <source>
        <dbReference type="Proteomes" id="UP000199026"/>
    </source>
</evidence>